<reference evidence="2" key="1">
    <citation type="submission" date="2022-11" db="UniProtKB">
        <authorList>
            <consortium name="WormBaseParasite"/>
        </authorList>
    </citation>
    <scope>IDENTIFICATION</scope>
</reference>
<evidence type="ECO:0000313" key="1">
    <source>
        <dbReference type="Proteomes" id="UP000887576"/>
    </source>
</evidence>
<protein>
    <submittedName>
        <fullName evidence="2">BTB domain-containing protein</fullName>
    </submittedName>
</protein>
<sequence length="319" mass="36527">MPDFTDAFKLSSIADVAFVVNGEEILAHEFILYFRSPVFKTMFDGPMAPKSENGEKPVIKIDDPRISAENFKLFLEFLYSDKAEITGDNAFALLNMARMYDVKLLIKLCEEFLTKNLNSENVVTIANSASIFNDSEIYTKSISFIQTSDVLKSDENFCQMNETVLSQVLKMDDRGLFCANHCEPNKKQCQRCRNSFLAIMDKCLCDDIFLGPVNHCYNCENPNALTEIDLFQKLFKWGQKQCKLQQLEENPENMKGILELFLKLVRFPTMSFKELTTVVYPTKLLDDSAFSTAVVAHQNVIDGKDENPSPFSNKKRRKW</sequence>
<name>A0AC34QDP6_9BILA</name>
<evidence type="ECO:0000313" key="2">
    <source>
        <dbReference type="WBParaSite" id="JU765_v2.g15432.t1"/>
    </source>
</evidence>
<dbReference type="WBParaSite" id="JU765_v2.g15432.t1">
    <property type="protein sequence ID" value="JU765_v2.g15432.t1"/>
    <property type="gene ID" value="JU765_v2.g15432"/>
</dbReference>
<proteinExistence type="predicted"/>
<organism evidence="1 2">
    <name type="scientific">Panagrolaimus sp. JU765</name>
    <dbReference type="NCBI Taxonomy" id="591449"/>
    <lineage>
        <taxon>Eukaryota</taxon>
        <taxon>Metazoa</taxon>
        <taxon>Ecdysozoa</taxon>
        <taxon>Nematoda</taxon>
        <taxon>Chromadorea</taxon>
        <taxon>Rhabditida</taxon>
        <taxon>Tylenchina</taxon>
        <taxon>Panagrolaimomorpha</taxon>
        <taxon>Panagrolaimoidea</taxon>
        <taxon>Panagrolaimidae</taxon>
        <taxon>Panagrolaimus</taxon>
    </lineage>
</organism>
<accession>A0AC34QDP6</accession>
<dbReference type="Proteomes" id="UP000887576">
    <property type="component" value="Unplaced"/>
</dbReference>